<keyword evidence="2" id="KW-1185">Reference proteome</keyword>
<name>E3Q536_COLGM</name>
<dbReference type="InterPro" id="IPR036188">
    <property type="entry name" value="FAD/NAD-bd_sf"/>
</dbReference>
<sequence length="87" mass="9491">MTRGIGDGVYGDQPRAPYFPGQGSFHEQTYHSEYYKTSAAISDVEGHEVMVIGCAISGYVSAGFLVRGAEEVAMVHRHPGCSIFRHL</sequence>
<accession>E3Q536</accession>
<dbReference type="AlphaFoldDB" id="E3Q536"/>
<evidence type="ECO:0000313" key="1">
    <source>
        <dbReference type="EMBL" id="EFQ25803.1"/>
    </source>
</evidence>
<dbReference type="Proteomes" id="UP000008782">
    <property type="component" value="Unassembled WGS sequence"/>
</dbReference>
<dbReference type="HOGENOM" id="CLU_2483227_0_0_1"/>
<proteinExistence type="predicted"/>
<reference evidence="2" key="1">
    <citation type="journal article" date="2012" name="Nat. Genet.">
        <title>Lifestyle transitions in plant pathogenic Colletotrichum fungi deciphered by genome and transcriptome analyses.</title>
        <authorList>
            <person name="O'Connell R.J."/>
            <person name="Thon M.R."/>
            <person name="Hacquard S."/>
            <person name="Amyotte S.G."/>
            <person name="Kleemann J."/>
            <person name="Torres M.F."/>
            <person name="Damm U."/>
            <person name="Buiate E.A."/>
            <person name="Epstein L."/>
            <person name="Alkan N."/>
            <person name="Altmueller J."/>
            <person name="Alvarado-Balderrama L."/>
            <person name="Bauser C.A."/>
            <person name="Becker C."/>
            <person name="Birren B.W."/>
            <person name="Chen Z."/>
            <person name="Choi J."/>
            <person name="Crouch J.A."/>
            <person name="Duvick J.P."/>
            <person name="Farman M.A."/>
            <person name="Gan P."/>
            <person name="Heiman D."/>
            <person name="Henrissat B."/>
            <person name="Howard R.J."/>
            <person name="Kabbage M."/>
            <person name="Koch C."/>
            <person name="Kracher B."/>
            <person name="Kubo Y."/>
            <person name="Law A.D."/>
            <person name="Lebrun M.-H."/>
            <person name="Lee Y.-H."/>
            <person name="Miyara I."/>
            <person name="Moore N."/>
            <person name="Neumann U."/>
            <person name="Nordstroem K."/>
            <person name="Panaccione D.G."/>
            <person name="Panstruga R."/>
            <person name="Place M."/>
            <person name="Proctor R.H."/>
            <person name="Prusky D."/>
            <person name="Rech G."/>
            <person name="Reinhardt R."/>
            <person name="Rollins J.A."/>
            <person name="Rounsley S."/>
            <person name="Schardl C.L."/>
            <person name="Schwartz D.C."/>
            <person name="Shenoy N."/>
            <person name="Shirasu K."/>
            <person name="Sikhakolli U.R."/>
            <person name="Stueber K."/>
            <person name="Sukno S.A."/>
            <person name="Sweigard J.A."/>
            <person name="Takano Y."/>
            <person name="Takahara H."/>
            <person name="Trail F."/>
            <person name="van der Does H.C."/>
            <person name="Voll L.M."/>
            <person name="Will I."/>
            <person name="Young S."/>
            <person name="Zeng Q."/>
            <person name="Zhang J."/>
            <person name="Zhou S."/>
            <person name="Dickman M.B."/>
            <person name="Schulze-Lefert P."/>
            <person name="Ver Loren van Themaat E."/>
            <person name="Ma L.-J."/>
            <person name="Vaillancourt L.J."/>
        </authorList>
    </citation>
    <scope>NUCLEOTIDE SEQUENCE [LARGE SCALE GENOMIC DNA]</scope>
    <source>
        <strain evidence="2">M1.001 / M2 / FGSC 10212</strain>
    </source>
</reference>
<protein>
    <submittedName>
        <fullName evidence="1">Uncharacterized protein</fullName>
    </submittedName>
</protein>
<organism evidence="2">
    <name type="scientific">Colletotrichum graminicola (strain M1.001 / M2 / FGSC 10212)</name>
    <name type="common">Maize anthracnose fungus</name>
    <name type="synonym">Glomerella graminicola</name>
    <dbReference type="NCBI Taxonomy" id="645133"/>
    <lineage>
        <taxon>Eukaryota</taxon>
        <taxon>Fungi</taxon>
        <taxon>Dikarya</taxon>
        <taxon>Ascomycota</taxon>
        <taxon>Pezizomycotina</taxon>
        <taxon>Sordariomycetes</taxon>
        <taxon>Hypocreomycetidae</taxon>
        <taxon>Glomerellales</taxon>
        <taxon>Glomerellaceae</taxon>
        <taxon>Colletotrichum</taxon>
        <taxon>Colletotrichum graminicola species complex</taxon>
    </lineage>
</organism>
<dbReference type="GeneID" id="24406312"/>
<dbReference type="EMBL" id="GG697333">
    <property type="protein sequence ID" value="EFQ25803.1"/>
    <property type="molecule type" value="Genomic_DNA"/>
</dbReference>
<gene>
    <name evidence="1" type="ORF">GLRG_00947</name>
</gene>
<dbReference type="VEuPathDB" id="FungiDB:GLRG_00947"/>
<dbReference type="RefSeq" id="XP_008089823.1">
    <property type="nucleotide sequence ID" value="XM_008091632.1"/>
</dbReference>
<evidence type="ECO:0000313" key="2">
    <source>
        <dbReference type="Proteomes" id="UP000008782"/>
    </source>
</evidence>
<dbReference type="Gene3D" id="3.50.50.60">
    <property type="entry name" value="FAD/NAD(P)-binding domain"/>
    <property type="match status" value="1"/>
</dbReference>
<dbReference type="SUPFAM" id="SSF51905">
    <property type="entry name" value="FAD/NAD(P)-binding domain"/>
    <property type="match status" value="1"/>
</dbReference>